<comment type="similarity">
    <text evidence="2">Belongs to the beta-eliminating lyase family.</text>
</comment>
<evidence type="ECO:0000256" key="2">
    <source>
        <dbReference type="ARBA" id="ARBA00009721"/>
    </source>
</evidence>
<evidence type="ECO:0000256" key="6">
    <source>
        <dbReference type="PIRSR" id="PIRSR611166-50"/>
    </source>
</evidence>
<dbReference type="InterPro" id="IPR001597">
    <property type="entry name" value="ArAA_b-elim_lyase/Thr_aldolase"/>
</dbReference>
<evidence type="ECO:0000256" key="1">
    <source>
        <dbReference type="ARBA" id="ARBA00001933"/>
    </source>
</evidence>
<dbReference type="InterPro" id="IPR015422">
    <property type="entry name" value="PyrdxlP-dep_Trfase_small"/>
</dbReference>
<dbReference type="Gene3D" id="3.40.640.10">
    <property type="entry name" value="Type I PLP-dependent aspartate aminotransferase-like (Major domain)"/>
    <property type="match status" value="1"/>
</dbReference>
<name>A0A240ENK8_9VIBR</name>
<feature type="domain" description="Aromatic amino acid beta-eliminating lyase/threonine aldolase" evidence="7">
    <location>
        <begin position="83"/>
        <end position="471"/>
    </location>
</feature>
<evidence type="ECO:0000313" key="9">
    <source>
        <dbReference type="Proteomes" id="UP000219336"/>
    </source>
</evidence>
<dbReference type="PANTHER" id="PTHR32325">
    <property type="entry name" value="BETA-ELIMINATING LYASE-LIKE PROTEIN-RELATED"/>
    <property type="match status" value="1"/>
</dbReference>
<dbReference type="Pfam" id="PF01212">
    <property type="entry name" value="Beta_elim_lyase"/>
    <property type="match status" value="1"/>
</dbReference>
<dbReference type="NCBIfam" id="NF009709">
    <property type="entry name" value="PRK13238.1"/>
    <property type="match status" value="1"/>
</dbReference>
<evidence type="ECO:0000259" key="7">
    <source>
        <dbReference type="Pfam" id="PF01212"/>
    </source>
</evidence>
<dbReference type="PIRSF" id="PIRSF001386">
    <property type="entry name" value="Trpase"/>
    <property type="match status" value="1"/>
</dbReference>
<evidence type="ECO:0000256" key="4">
    <source>
        <dbReference type="ARBA" id="ARBA00022898"/>
    </source>
</evidence>
<dbReference type="Proteomes" id="UP000219336">
    <property type="component" value="Unassembled WGS sequence"/>
</dbReference>
<comment type="subunit">
    <text evidence="3">Homotetramer.</text>
</comment>
<dbReference type="PANTHER" id="PTHR32325:SF4">
    <property type="entry name" value="TRYPTOPHANASE"/>
    <property type="match status" value="1"/>
</dbReference>
<evidence type="ECO:0000256" key="5">
    <source>
        <dbReference type="ARBA" id="ARBA00023239"/>
    </source>
</evidence>
<gene>
    <name evidence="8" type="primary">tnaA_2</name>
    <name evidence="8" type="ORF">VTH8203_03942</name>
</gene>
<dbReference type="InterPro" id="IPR015424">
    <property type="entry name" value="PyrdxlP-dep_Trfase"/>
</dbReference>
<evidence type="ECO:0000313" key="8">
    <source>
        <dbReference type="EMBL" id="SNX50287.1"/>
    </source>
</evidence>
<dbReference type="EMBL" id="OANU01000116">
    <property type="protein sequence ID" value="SNX50287.1"/>
    <property type="molecule type" value="Genomic_DNA"/>
</dbReference>
<dbReference type="InterPro" id="IPR015421">
    <property type="entry name" value="PyrdxlP-dep_Trfase_major"/>
</dbReference>
<proteinExistence type="inferred from homology"/>
<keyword evidence="5 8" id="KW-0456">Lyase</keyword>
<feature type="modified residue" description="N6-(pyridoxal phosphate)lysine" evidence="6">
    <location>
        <position position="304"/>
    </location>
</feature>
<keyword evidence="9" id="KW-1185">Reference proteome</keyword>
<dbReference type="SUPFAM" id="SSF53383">
    <property type="entry name" value="PLP-dependent transferases"/>
    <property type="match status" value="1"/>
</dbReference>
<dbReference type="Gene3D" id="3.90.1150.10">
    <property type="entry name" value="Aspartate Aminotransferase, domain 1"/>
    <property type="match status" value="1"/>
</dbReference>
<evidence type="ECO:0000256" key="3">
    <source>
        <dbReference type="ARBA" id="ARBA00011881"/>
    </source>
</evidence>
<dbReference type="AlphaFoldDB" id="A0A240ENK8"/>
<dbReference type="InterPro" id="IPR018176">
    <property type="entry name" value="Tryptophanase_CS"/>
</dbReference>
<accession>A0A240ENK8</accession>
<dbReference type="OrthoDB" id="9764079at2"/>
<dbReference type="EC" id="4.1.99.1" evidence="8"/>
<organism evidence="8 9">
    <name type="scientific">Vibrio thalassae</name>
    <dbReference type="NCBI Taxonomy" id="1243014"/>
    <lineage>
        <taxon>Bacteria</taxon>
        <taxon>Pseudomonadati</taxon>
        <taxon>Pseudomonadota</taxon>
        <taxon>Gammaproteobacteria</taxon>
        <taxon>Vibrionales</taxon>
        <taxon>Vibrionaceae</taxon>
        <taxon>Vibrio</taxon>
    </lineage>
</organism>
<protein>
    <submittedName>
        <fullName evidence="8">Tryptophanase</fullName>
        <ecNumber evidence="8">4.1.99.1</ecNumber>
    </submittedName>
</protein>
<keyword evidence="4 6" id="KW-0663">Pyridoxal phosphate</keyword>
<dbReference type="InterPro" id="IPR011166">
    <property type="entry name" value="Beta-eliminating_lyase"/>
</dbReference>
<sequence length="507" mass="56488">MAITNSSHSRYKGKYNNDVYNDIKGPRLVGASISTTELKYMPEPYRIRVVEPIEQTTRAQREEALVKVGFNPFLLNSKDVFVDLLTDSGTGGVTQSMQAAMLLGDESYSGSRSYYALSDAVQNIFGYQLTIPTHQGRGAEQLYVPSLIKKREREKGLLREKMTVISNFFFDTTQGHSQWNGCRIVNVPVESAFNTSVKADFKGNFDIDLLQQTIEQVGPRHIPYIVSTITCNSAGGQPVSIENLKQVYELAQLYEIPVVMDCARFAENAYFVKQRESGYSHLTIEEITHIMFQYADILSMSAKKDAMVPIGGLLAFKDLSLDDVYHECRTLCVLQEGFPTYGGLEGGAMERLAVGLYEAMREEWLASRIQQIHYLVDGLESIGIQCQQAGGHAVFIDAGKMLSHIPQSEFPGHVLACELYRVAGIRSAEIGSLLIGRDPVTGLQLPSPAELLRLAIPRATYTKAHLDYVIEAFQLVLNGCKDLKGMTFTYEPPVLRHFNAQFTEVSS</sequence>
<dbReference type="PROSITE" id="PS00853">
    <property type="entry name" value="BETA_ELIM_LYASE"/>
    <property type="match status" value="1"/>
</dbReference>
<reference evidence="9" key="1">
    <citation type="submission" date="2016-06" db="EMBL/GenBank/DDBJ databases">
        <authorList>
            <person name="Rodrigo-Torres L."/>
            <person name="Arahal R.D."/>
            <person name="Lucena T."/>
        </authorList>
    </citation>
    <scope>NUCLEOTIDE SEQUENCE [LARGE SCALE GENOMIC DNA]</scope>
    <source>
        <strain evidence="9">CECT8203</strain>
    </source>
</reference>
<comment type="cofactor">
    <cofactor evidence="1 6">
        <name>pyridoxal 5'-phosphate</name>
        <dbReference type="ChEBI" id="CHEBI:597326"/>
    </cofactor>
</comment>
<dbReference type="GO" id="GO:0009034">
    <property type="term" value="F:tryptophanase activity"/>
    <property type="evidence" value="ECO:0007669"/>
    <property type="project" value="UniProtKB-EC"/>
</dbReference>